<dbReference type="RefSeq" id="WP_005999211.1">
    <property type="nucleotide sequence ID" value="NZ_AAEW02000006.1"/>
</dbReference>
<evidence type="ECO:0000313" key="3">
    <source>
        <dbReference type="Proteomes" id="UP000005695"/>
    </source>
</evidence>
<reference evidence="2" key="2">
    <citation type="submission" date="2006-05" db="EMBL/GenBank/DDBJ databases">
        <title>Sequencing of the draft genome and assembly of Desulfuromonas acetoxidans DSM 684.</title>
        <authorList>
            <consortium name="US DOE Joint Genome Institute (JGI-PGF)"/>
            <person name="Copeland A."/>
            <person name="Lucas S."/>
            <person name="Lapidus A."/>
            <person name="Barry K."/>
            <person name="Detter J.C."/>
            <person name="Glavina del Rio T."/>
            <person name="Hammon N."/>
            <person name="Israni S."/>
            <person name="Dalin E."/>
            <person name="Tice H."/>
            <person name="Bruce D."/>
            <person name="Pitluck S."/>
            <person name="Richardson P."/>
        </authorList>
    </citation>
    <scope>NUCLEOTIDE SEQUENCE [LARGE SCALE GENOMIC DNA]</scope>
    <source>
        <strain evidence="2">DSM 684</strain>
    </source>
</reference>
<protein>
    <recommendedName>
        <fullName evidence="4">YtkA-like domain-containing protein</fullName>
    </recommendedName>
</protein>
<feature type="signal peptide" evidence="1">
    <location>
        <begin position="1"/>
        <end position="21"/>
    </location>
</feature>
<evidence type="ECO:0000256" key="1">
    <source>
        <dbReference type="SAM" id="SignalP"/>
    </source>
</evidence>
<accession>Q1K1A8</accession>
<keyword evidence="3" id="KW-1185">Reference proteome</keyword>
<organism evidence="2 3">
    <name type="scientific">Desulfuromonas acetoxidans (strain DSM 684 / 11070)</name>
    <dbReference type="NCBI Taxonomy" id="281689"/>
    <lineage>
        <taxon>Bacteria</taxon>
        <taxon>Pseudomonadati</taxon>
        <taxon>Thermodesulfobacteriota</taxon>
        <taxon>Desulfuromonadia</taxon>
        <taxon>Desulfuromonadales</taxon>
        <taxon>Desulfuromonadaceae</taxon>
        <taxon>Desulfuromonas</taxon>
    </lineage>
</organism>
<reference evidence="2" key="1">
    <citation type="submission" date="2006-05" db="EMBL/GenBank/DDBJ databases">
        <title>Annotation of the draft genome assembly of Desulfuromonas acetoxidans DSM 684.</title>
        <authorList>
            <consortium name="US DOE Joint Genome Institute (JGI-ORNL)"/>
            <person name="Larimer F."/>
            <person name="Land M."/>
            <person name="Hauser L."/>
        </authorList>
    </citation>
    <scope>NUCLEOTIDE SEQUENCE [LARGE SCALE GENOMIC DNA]</scope>
    <source>
        <strain evidence="2">DSM 684</strain>
    </source>
</reference>
<name>Q1K1A8_DESA6</name>
<dbReference type="EMBL" id="AAEW02000006">
    <property type="protein sequence ID" value="EAT16100.1"/>
    <property type="molecule type" value="Genomic_DNA"/>
</dbReference>
<evidence type="ECO:0008006" key="4">
    <source>
        <dbReference type="Google" id="ProtNLM"/>
    </source>
</evidence>
<dbReference type="Proteomes" id="UP000005695">
    <property type="component" value="Unassembled WGS sequence"/>
</dbReference>
<dbReference type="OrthoDB" id="5397223at2"/>
<dbReference type="AlphaFoldDB" id="Q1K1A8"/>
<sequence>MMKKMTLMLLVFLALPMVAFASDCCAGNTTKVDSMEQHVGMKMDSMQMAGNEVMLGQQEIHGVTAMAHLKDVRQAMSEAGMTTTHHFMVMLHDQATDANLDQGSVAVKVTLPTGQQLPAIKLMGMQGHFGADVTLATPGEYTFTVGSMLVDGQKRVFTFKTVLPE</sequence>
<keyword evidence="1" id="KW-0732">Signal</keyword>
<evidence type="ECO:0000313" key="2">
    <source>
        <dbReference type="EMBL" id="EAT16100.1"/>
    </source>
</evidence>
<proteinExistence type="predicted"/>
<feature type="chain" id="PRO_5004192387" description="YtkA-like domain-containing protein" evidence="1">
    <location>
        <begin position="22"/>
        <end position="165"/>
    </location>
</feature>
<gene>
    <name evidence="2" type="ORF">Dace_1564</name>
</gene>
<comment type="caution">
    <text evidence="2">The sequence shown here is derived from an EMBL/GenBank/DDBJ whole genome shotgun (WGS) entry which is preliminary data.</text>
</comment>